<dbReference type="InterPro" id="IPR010982">
    <property type="entry name" value="Lambda_DNA-bd_dom_sf"/>
</dbReference>
<dbReference type="InterPro" id="IPR001387">
    <property type="entry name" value="Cro/C1-type_HTH"/>
</dbReference>
<dbReference type="OrthoDB" id="123556at2"/>
<gene>
    <name evidence="1" type="ORF">CHU95_07685</name>
</gene>
<proteinExistence type="predicted"/>
<name>A0A255Z259_9PROT</name>
<dbReference type="Proteomes" id="UP000216998">
    <property type="component" value="Unassembled WGS sequence"/>
</dbReference>
<evidence type="ECO:0000313" key="2">
    <source>
        <dbReference type="Proteomes" id="UP000216998"/>
    </source>
</evidence>
<evidence type="ECO:0000313" key="1">
    <source>
        <dbReference type="EMBL" id="OYQ35593.1"/>
    </source>
</evidence>
<sequence length="216" mass="24410">MNTQIVDTGDVCWPDLLRMVRGTRFWTIAQMAAQLNVSVCSLRSWENGDDLPDCTVQRLVRDLLGQPVEEARLSSMIRQSKAGRYLFRCDRSPKVGAPSRILELSDALAAEQPFGRDIFFAPRTRQHVELTAEADSLLNSQGRFYGGEMVMATMRLIWLQYVPGGMTLRHALTRWVPMHLPDGTPVCLYERRTVTPSTFAALPEQPIFTPLDKLLS</sequence>
<dbReference type="GO" id="GO:0003677">
    <property type="term" value="F:DNA binding"/>
    <property type="evidence" value="ECO:0007669"/>
    <property type="project" value="InterPro"/>
</dbReference>
<dbReference type="AlphaFoldDB" id="A0A255Z259"/>
<dbReference type="Gene3D" id="1.10.260.40">
    <property type="entry name" value="lambda repressor-like DNA-binding domains"/>
    <property type="match status" value="1"/>
</dbReference>
<dbReference type="SUPFAM" id="SSF47413">
    <property type="entry name" value="lambda repressor-like DNA-binding domains"/>
    <property type="match status" value="1"/>
</dbReference>
<comment type="caution">
    <text evidence="1">The sequence shown here is derived from an EMBL/GenBank/DDBJ whole genome shotgun (WGS) entry which is preliminary data.</text>
</comment>
<dbReference type="EMBL" id="NOXU01000025">
    <property type="protein sequence ID" value="OYQ35593.1"/>
    <property type="molecule type" value="Genomic_DNA"/>
</dbReference>
<protein>
    <submittedName>
        <fullName evidence="1">Uncharacterized protein</fullName>
    </submittedName>
</protein>
<organism evidence="1 2">
    <name type="scientific">Niveispirillum lacus</name>
    <dbReference type="NCBI Taxonomy" id="1981099"/>
    <lineage>
        <taxon>Bacteria</taxon>
        <taxon>Pseudomonadati</taxon>
        <taxon>Pseudomonadota</taxon>
        <taxon>Alphaproteobacteria</taxon>
        <taxon>Rhodospirillales</taxon>
        <taxon>Azospirillaceae</taxon>
        <taxon>Niveispirillum</taxon>
    </lineage>
</organism>
<reference evidence="1 2" key="1">
    <citation type="submission" date="2017-07" db="EMBL/GenBank/DDBJ databases">
        <title>Niveispirillum cyanobacteriorum sp. nov., isolated from cyanobacterial aggregates in a eutrophic lake.</title>
        <authorList>
            <person name="Cai H."/>
        </authorList>
    </citation>
    <scope>NUCLEOTIDE SEQUENCE [LARGE SCALE GENOMIC DNA]</scope>
    <source>
        <strain evidence="2">TH1-14</strain>
    </source>
</reference>
<dbReference type="RefSeq" id="WP_094455375.1">
    <property type="nucleotide sequence ID" value="NZ_NOXU01000025.1"/>
</dbReference>
<dbReference type="CDD" id="cd00093">
    <property type="entry name" value="HTH_XRE"/>
    <property type="match status" value="1"/>
</dbReference>
<keyword evidence="2" id="KW-1185">Reference proteome</keyword>
<accession>A0A255Z259</accession>